<dbReference type="PROSITE" id="PS51257">
    <property type="entry name" value="PROKAR_LIPOPROTEIN"/>
    <property type="match status" value="1"/>
</dbReference>
<sequence>MKKYKYFLLHCFIFVIGCTAQKQFIENDELCEFDQTILKNEKTFFLKDLTQSEINTLNKYKQVEIVNSKDYSIKLFRFSNQDSLITKMVLNKKTNIIKSLFYNVNDGKLSIVDFTYNYGDLPIGTAKFYNKSGEVIKTENDNDYYNYPICFKEAIDIVENKLKGKDSIVAINREKKVIKEKDTLYYWDVFVREISENKEDKPWIYRINASNGKLIDKLKVITVHR</sequence>
<evidence type="ECO:0000313" key="2">
    <source>
        <dbReference type="Proteomes" id="UP000315540"/>
    </source>
</evidence>
<name>A0A504JLH2_9FLAO</name>
<dbReference type="AlphaFoldDB" id="A0A504JLH2"/>
<organism evidence="1 2">
    <name type="scientific">Aquimarina algicola</name>
    <dbReference type="NCBI Taxonomy" id="2589995"/>
    <lineage>
        <taxon>Bacteria</taxon>
        <taxon>Pseudomonadati</taxon>
        <taxon>Bacteroidota</taxon>
        <taxon>Flavobacteriia</taxon>
        <taxon>Flavobacteriales</taxon>
        <taxon>Flavobacteriaceae</taxon>
        <taxon>Aquimarina</taxon>
    </lineage>
</organism>
<reference evidence="1 2" key="1">
    <citation type="submission" date="2019-06" db="EMBL/GenBank/DDBJ databases">
        <authorList>
            <person name="Meng X."/>
        </authorList>
    </citation>
    <scope>NUCLEOTIDE SEQUENCE [LARGE SCALE GENOMIC DNA]</scope>
    <source>
        <strain evidence="1 2">M625</strain>
    </source>
</reference>
<evidence type="ECO:0000313" key="1">
    <source>
        <dbReference type="EMBL" id="TPN87431.1"/>
    </source>
</evidence>
<protein>
    <recommendedName>
        <fullName evidence="3">PepSY domain-containing protein</fullName>
    </recommendedName>
</protein>
<dbReference type="EMBL" id="VFWZ01000002">
    <property type="protein sequence ID" value="TPN87431.1"/>
    <property type="molecule type" value="Genomic_DNA"/>
</dbReference>
<proteinExistence type="predicted"/>
<gene>
    <name evidence="1" type="ORF">FHK87_07565</name>
</gene>
<comment type="caution">
    <text evidence="1">The sequence shown here is derived from an EMBL/GenBank/DDBJ whole genome shotgun (WGS) entry which is preliminary data.</text>
</comment>
<dbReference type="Proteomes" id="UP000315540">
    <property type="component" value="Unassembled WGS sequence"/>
</dbReference>
<dbReference type="RefSeq" id="WP_140592073.1">
    <property type="nucleotide sequence ID" value="NZ_VFWZ01000002.1"/>
</dbReference>
<accession>A0A504JLH2</accession>
<keyword evidence="2" id="KW-1185">Reference proteome</keyword>
<dbReference type="OrthoDB" id="1094425at2"/>
<evidence type="ECO:0008006" key="3">
    <source>
        <dbReference type="Google" id="ProtNLM"/>
    </source>
</evidence>